<gene>
    <name evidence="1" type="ORF">NE686_17930</name>
</gene>
<accession>A0ABT1SEU2</accession>
<proteinExistence type="predicted"/>
<dbReference type="Proteomes" id="UP001524478">
    <property type="component" value="Unassembled WGS sequence"/>
</dbReference>
<keyword evidence="2" id="KW-1185">Reference proteome</keyword>
<organism evidence="1 2">
    <name type="scientific">Tissierella carlieri</name>
    <dbReference type="NCBI Taxonomy" id="689904"/>
    <lineage>
        <taxon>Bacteria</taxon>
        <taxon>Bacillati</taxon>
        <taxon>Bacillota</taxon>
        <taxon>Tissierellia</taxon>
        <taxon>Tissierellales</taxon>
        <taxon>Tissierellaceae</taxon>
        <taxon>Tissierella</taxon>
    </lineage>
</organism>
<name>A0ABT1SEU2_9FIRM</name>
<comment type="caution">
    <text evidence="1">The sequence shown here is derived from an EMBL/GenBank/DDBJ whole genome shotgun (WGS) entry which is preliminary data.</text>
</comment>
<sequence length="92" mass="10601">MEKRNITKKGVKYKQKMFWADFMKDLRGNQILIEPVDIHHIAIYQSKQLIGIATEVGVEEQKCRVCGCTWNNACKGGCYWVEDDLCSNCVDN</sequence>
<dbReference type="RefSeq" id="WP_256312577.1">
    <property type="nucleotide sequence ID" value="NZ_JANGAC010000017.1"/>
</dbReference>
<protein>
    <submittedName>
        <fullName evidence="1">Uncharacterized protein</fullName>
    </submittedName>
</protein>
<evidence type="ECO:0000313" key="2">
    <source>
        <dbReference type="Proteomes" id="UP001524478"/>
    </source>
</evidence>
<reference evidence="1 2" key="1">
    <citation type="submission" date="2022-06" db="EMBL/GenBank/DDBJ databases">
        <title>Isolation of gut microbiota from human fecal samples.</title>
        <authorList>
            <person name="Pamer E.G."/>
            <person name="Barat B."/>
            <person name="Waligurski E."/>
            <person name="Medina S."/>
            <person name="Paddock L."/>
            <person name="Mostad J."/>
        </authorList>
    </citation>
    <scope>NUCLEOTIDE SEQUENCE [LARGE SCALE GENOMIC DNA]</scope>
    <source>
        <strain evidence="1 2">DFI.7.95</strain>
    </source>
</reference>
<dbReference type="EMBL" id="JANGAC010000017">
    <property type="protein sequence ID" value="MCQ4924985.1"/>
    <property type="molecule type" value="Genomic_DNA"/>
</dbReference>
<evidence type="ECO:0000313" key="1">
    <source>
        <dbReference type="EMBL" id="MCQ4924985.1"/>
    </source>
</evidence>